<protein>
    <recommendedName>
        <fullName evidence="2">Type II toxin-antitoxin system HicB family antitoxin</fullName>
    </recommendedName>
</protein>
<gene>
    <name evidence="1" type="ORF">BECKDK2373B_GA0170837_11744</name>
</gene>
<evidence type="ECO:0008006" key="2">
    <source>
        <dbReference type="Google" id="ProtNLM"/>
    </source>
</evidence>
<reference evidence="1" key="1">
    <citation type="submission" date="2019-02" db="EMBL/GenBank/DDBJ databases">
        <authorList>
            <person name="Gruber-Vodicka R. H."/>
            <person name="Seah K. B. B."/>
        </authorList>
    </citation>
    <scope>NUCLEOTIDE SEQUENCE</scope>
    <source>
        <strain evidence="1">BECK_DK47</strain>
    </source>
</reference>
<proteinExistence type="predicted"/>
<evidence type="ECO:0000313" key="1">
    <source>
        <dbReference type="EMBL" id="VFJ66633.1"/>
    </source>
</evidence>
<dbReference type="SUPFAM" id="SSF143100">
    <property type="entry name" value="TTHA1013/TTHA0281-like"/>
    <property type="match status" value="1"/>
</dbReference>
<sequence>MNTEYTAIIKQEGDWWIGWVQEVPGFNCQERTYGERKETLTITLREALAFNREEALLPAPMSNAVAAVL</sequence>
<dbReference type="EMBL" id="CAADEX010000174">
    <property type="protein sequence ID" value="VFJ66633.1"/>
    <property type="molecule type" value="Genomic_DNA"/>
</dbReference>
<name>A0A450THG9_9GAMM</name>
<dbReference type="AlphaFoldDB" id="A0A450THG9"/>
<organism evidence="1">
    <name type="scientific">Candidatus Kentrum sp. DK</name>
    <dbReference type="NCBI Taxonomy" id="2126562"/>
    <lineage>
        <taxon>Bacteria</taxon>
        <taxon>Pseudomonadati</taxon>
        <taxon>Pseudomonadota</taxon>
        <taxon>Gammaproteobacteria</taxon>
        <taxon>Candidatus Kentrum</taxon>
    </lineage>
</organism>
<accession>A0A450THG9</accession>
<dbReference type="InterPro" id="IPR035069">
    <property type="entry name" value="TTHA1013/TTHA0281-like"/>
</dbReference>